<sequence length="332" mass="37936">MRLINVHTLEFEDFFEAGLPKYAILSHRWTGREITYQDFVEGGKNDSAGYRKVVELCNFIRRHSIASAWDNPEPVEWVWIDTCCIDKKSSAELSKAINSMYSWYSQARVCIVYLYDLQTNGEAQLRQDLSTCSWFWRGWTLPELIALSVLLFCYASWSVRGFLKRANNLRSDTAVEAVASFQPIDLLDDISSITGIPRAVLTGEKSLWQYSVAQKMSWASKRTTTRTEDTAYCLLGIFDVNMPLIYGEGKRAFRRLQEDIIKRTPDQSILAWSDADVERSAFSPQTTLAQSPKCFAESADIEWDRRAGSSPFAVTNLGLEMNYDLLVPNWFG</sequence>
<dbReference type="RefSeq" id="XP_033671936.1">
    <property type="nucleotide sequence ID" value="XM_033810464.1"/>
</dbReference>
<dbReference type="Pfam" id="PF26640">
    <property type="entry name" value="DUF8212"/>
    <property type="match status" value="1"/>
</dbReference>
<accession>A0A6A6CV47</accession>
<dbReference type="OrthoDB" id="20872at2759"/>
<evidence type="ECO:0000259" key="2">
    <source>
        <dbReference type="Pfam" id="PF26640"/>
    </source>
</evidence>
<protein>
    <submittedName>
        <fullName evidence="3">Uncharacterized protein</fullName>
    </submittedName>
</protein>
<evidence type="ECO:0000259" key="1">
    <source>
        <dbReference type="Pfam" id="PF06985"/>
    </source>
</evidence>
<evidence type="ECO:0000313" key="4">
    <source>
        <dbReference type="Proteomes" id="UP000799537"/>
    </source>
</evidence>
<dbReference type="AlphaFoldDB" id="A0A6A6CV47"/>
<dbReference type="PANTHER" id="PTHR10622">
    <property type="entry name" value="HET DOMAIN-CONTAINING PROTEIN"/>
    <property type="match status" value="1"/>
</dbReference>
<dbReference type="Pfam" id="PF06985">
    <property type="entry name" value="HET"/>
    <property type="match status" value="1"/>
</dbReference>
<proteinExistence type="predicted"/>
<dbReference type="InterPro" id="IPR010730">
    <property type="entry name" value="HET"/>
</dbReference>
<dbReference type="InterPro" id="IPR058525">
    <property type="entry name" value="DUF8212"/>
</dbReference>
<name>A0A6A6CV47_ZASCE</name>
<evidence type="ECO:0000313" key="3">
    <source>
        <dbReference type="EMBL" id="KAF2171047.1"/>
    </source>
</evidence>
<dbReference type="Proteomes" id="UP000799537">
    <property type="component" value="Unassembled WGS sequence"/>
</dbReference>
<organism evidence="3 4">
    <name type="scientific">Zasmidium cellare ATCC 36951</name>
    <dbReference type="NCBI Taxonomy" id="1080233"/>
    <lineage>
        <taxon>Eukaryota</taxon>
        <taxon>Fungi</taxon>
        <taxon>Dikarya</taxon>
        <taxon>Ascomycota</taxon>
        <taxon>Pezizomycotina</taxon>
        <taxon>Dothideomycetes</taxon>
        <taxon>Dothideomycetidae</taxon>
        <taxon>Mycosphaerellales</taxon>
        <taxon>Mycosphaerellaceae</taxon>
        <taxon>Zasmidium</taxon>
    </lineage>
</organism>
<keyword evidence="4" id="KW-1185">Reference proteome</keyword>
<gene>
    <name evidence="3" type="ORF">M409DRAFT_35887</name>
</gene>
<dbReference type="PANTHER" id="PTHR10622:SF12">
    <property type="entry name" value="HET DOMAIN-CONTAINING PROTEIN"/>
    <property type="match status" value="1"/>
</dbReference>
<dbReference type="EMBL" id="ML993584">
    <property type="protein sequence ID" value="KAF2171047.1"/>
    <property type="molecule type" value="Genomic_DNA"/>
</dbReference>
<feature type="domain" description="Heterokaryon incompatibility" evidence="1">
    <location>
        <begin position="22"/>
        <end position="121"/>
    </location>
</feature>
<dbReference type="GeneID" id="54563736"/>
<feature type="domain" description="DUF8212" evidence="2">
    <location>
        <begin position="251"/>
        <end position="288"/>
    </location>
</feature>
<reference evidence="3" key="1">
    <citation type="journal article" date="2020" name="Stud. Mycol.">
        <title>101 Dothideomycetes genomes: a test case for predicting lifestyles and emergence of pathogens.</title>
        <authorList>
            <person name="Haridas S."/>
            <person name="Albert R."/>
            <person name="Binder M."/>
            <person name="Bloem J."/>
            <person name="Labutti K."/>
            <person name="Salamov A."/>
            <person name="Andreopoulos B."/>
            <person name="Baker S."/>
            <person name="Barry K."/>
            <person name="Bills G."/>
            <person name="Bluhm B."/>
            <person name="Cannon C."/>
            <person name="Castanera R."/>
            <person name="Culley D."/>
            <person name="Daum C."/>
            <person name="Ezra D."/>
            <person name="Gonzalez J."/>
            <person name="Henrissat B."/>
            <person name="Kuo A."/>
            <person name="Liang C."/>
            <person name="Lipzen A."/>
            <person name="Lutzoni F."/>
            <person name="Magnuson J."/>
            <person name="Mondo S."/>
            <person name="Nolan M."/>
            <person name="Ohm R."/>
            <person name="Pangilinan J."/>
            <person name="Park H.-J."/>
            <person name="Ramirez L."/>
            <person name="Alfaro M."/>
            <person name="Sun H."/>
            <person name="Tritt A."/>
            <person name="Yoshinaga Y."/>
            <person name="Zwiers L.-H."/>
            <person name="Turgeon B."/>
            <person name="Goodwin S."/>
            <person name="Spatafora J."/>
            <person name="Crous P."/>
            <person name="Grigoriev I."/>
        </authorList>
    </citation>
    <scope>NUCLEOTIDE SEQUENCE</scope>
    <source>
        <strain evidence="3">ATCC 36951</strain>
    </source>
</reference>